<dbReference type="InterPro" id="IPR036034">
    <property type="entry name" value="PDZ_sf"/>
</dbReference>
<dbReference type="PROSITE" id="PS50106">
    <property type="entry name" value="PDZ"/>
    <property type="match status" value="1"/>
</dbReference>
<dbReference type="Pfam" id="PF02230">
    <property type="entry name" value="Abhydrolase_2"/>
    <property type="match status" value="1"/>
</dbReference>
<dbReference type="OrthoDB" id="9764953at2"/>
<evidence type="ECO:0000256" key="3">
    <source>
        <dbReference type="SAM" id="SignalP"/>
    </source>
</evidence>
<gene>
    <name evidence="5" type="ORF">HMPREF0621_0957</name>
</gene>
<dbReference type="SMART" id="SM00228">
    <property type="entry name" value="PDZ"/>
    <property type="match status" value="1"/>
</dbReference>
<evidence type="ECO:0000259" key="4">
    <source>
        <dbReference type="PROSITE" id="PS50106"/>
    </source>
</evidence>
<keyword evidence="6" id="KW-1185">Reference proteome</keyword>
<dbReference type="GO" id="GO:0016787">
    <property type="term" value="F:hydrolase activity"/>
    <property type="evidence" value="ECO:0007669"/>
    <property type="project" value="UniProtKB-KW"/>
</dbReference>
<keyword evidence="1 3" id="KW-0732">Signal</keyword>
<evidence type="ECO:0000313" key="5">
    <source>
        <dbReference type="EMBL" id="EEX50334.1"/>
    </source>
</evidence>
<proteinExistence type="predicted"/>
<keyword evidence="2 5" id="KW-0378">Hydrolase</keyword>
<dbReference type="HOGENOM" id="CLU_610881_0_0_6"/>
<evidence type="ECO:0000313" key="6">
    <source>
        <dbReference type="Proteomes" id="UP000005519"/>
    </source>
</evidence>
<dbReference type="PANTHER" id="PTHR43037:SF5">
    <property type="entry name" value="FERULOYL ESTERASE"/>
    <property type="match status" value="1"/>
</dbReference>
<dbReference type="Proteomes" id="UP000005519">
    <property type="component" value="Unassembled WGS sequence"/>
</dbReference>
<dbReference type="EMBL" id="ACZR01000011">
    <property type="protein sequence ID" value="EEX50334.1"/>
    <property type="molecule type" value="Genomic_DNA"/>
</dbReference>
<dbReference type="InterPro" id="IPR029058">
    <property type="entry name" value="AB_hydrolase_fold"/>
</dbReference>
<evidence type="ECO:0000256" key="2">
    <source>
        <dbReference type="ARBA" id="ARBA00022801"/>
    </source>
</evidence>
<dbReference type="RefSeq" id="WP_005764414.1">
    <property type="nucleotide sequence ID" value="NZ_GG704813.1"/>
</dbReference>
<protein>
    <submittedName>
        <fullName evidence="5">Phospholipase/carboxylesterase</fullName>
        <ecNumber evidence="5">3.1.-.-</ecNumber>
    </submittedName>
</protein>
<dbReference type="PANTHER" id="PTHR43037">
    <property type="entry name" value="UNNAMED PRODUCT-RELATED"/>
    <property type="match status" value="1"/>
</dbReference>
<reference evidence="5 6" key="1">
    <citation type="submission" date="2009-10" db="EMBL/GenBank/DDBJ databases">
        <authorList>
            <person name="Muzny D."/>
            <person name="Qin X."/>
            <person name="Deng J."/>
            <person name="Jiang H."/>
            <person name="Liu Y."/>
            <person name="Qu J."/>
            <person name="Song X.-Z."/>
            <person name="Zhang L."/>
            <person name="Thornton R."/>
            <person name="Coyle M."/>
            <person name="Francisco L."/>
            <person name="Jackson L."/>
            <person name="Javaid M."/>
            <person name="Korchina V."/>
            <person name="Kovar C."/>
            <person name="Mata R."/>
            <person name="Mathew T."/>
            <person name="Ngo R."/>
            <person name="Nguyen L."/>
            <person name="Nguyen N."/>
            <person name="Okwuonu G."/>
            <person name="Ongeri F."/>
            <person name="Pham C."/>
            <person name="Simmons D."/>
            <person name="Wilczek-Boney K."/>
            <person name="Hale W."/>
            <person name="Jakkamsetti A."/>
            <person name="Pham P."/>
            <person name="Ruth R."/>
            <person name="San Lucas F."/>
            <person name="Warren J."/>
            <person name="Zhang J."/>
            <person name="Zhao Z."/>
            <person name="Zhou C."/>
            <person name="Zhu D."/>
            <person name="Lee S."/>
            <person name="Bess C."/>
            <person name="Blankenburg K."/>
            <person name="Forbes L."/>
            <person name="Fu Q."/>
            <person name="Gubbala S."/>
            <person name="Hirani K."/>
            <person name="Jayaseelan J.C."/>
            <person name="Lara F."/>
            <person name="Munidasa M."/>
            <person name="Palculict T."/>
            <person name="Patil S."/>
            <person name="Pu L.-L."/>
            <person name="Saada N."/>
            <person name="Tang L."/>
            <person name="Weissenberger G."/>
            <person name="Zhu Y."/>
            <person name="Hemphill L."/>
            <person name="Shang Y."/>
            <person name="Youmans B."/>
            <person name="Ayvaz T."/>
            <person name="Ross M."/>
            <person name="Santibanez J."/>
            <person name="Aqrawi P."/>
            <person name="Gross S."/>
            <person name="Joshi V."/>
            <person name="Fowler G."/>
            <person name="Nazareth L."/>
            <person name="Reid J."/>
            <person name="Worley K."/>
            <person name="Petrosino J."/>
            <person name="Highlander S."/>
            <person name="Gibbs R."/>
        </authorList>
    </citation>
    <scope>NUCLEOTIDE SEQUENCE [LARGE SCALE GENOMIC DNA]</scope>
    <source>
        <strain evidence="5 6">ATCC 43325</strain>
    </source>
</reference>
<dbReference type="STRING" id="667128.HMPREF0621_0957"/>
<dbReference type="EC" id="3.1.-.-" evidence="5"/>
<dbReference type="AlphaFoldDB" id="C9PPN3"/>
<name>C9PPN3_9PAST</name>
<dbReference type="Pfam" id="PF13180">
    <property type="entry name" value="PDZ_2"/>
    <property type="match status" value="1"/>
</dbReference>
<dbReference type="InterPro" id="IPR050955">
    <property type="entry name" value="Plant_Biomass_Hydrol_Est"/>
</dbReference>
<dbReference type="SUPFAM" id="SSF50156">
    <property type="entry name" value="PDZ domain-like"/>
    <property type="match status" value="1"/>
</dbReference>
<evidence type="ECO:0000256" key="1">
    <source>
        <dbReference type="ARBA" id="ARBA00022729"/>
    </source>
</evidence>
<dbReference type="InterPro" id="IPR001478">
    <property type="entry name" value="PDZ"/>
</dbReference>
<feature type="chain" id="PRO_5003000013" evidence="3">
    <location>
        <begin position="24"/>
        <end position="451"/>
    </location>
</feature>
<comment type="caution">
    <text evidence="5">The sequence shown here is derived from an EMBL/GenBank/DDBJ whole genome shotgun (WGS) entry which is preliminary data.</text>
</comment>
<dbReference type="Gene3D" id="2.30.42.10">
    <property type="match status" value="1"/>
</dbReference>
<feature type="signal peptide" evidence="3">
    <location>
        <begin position="1"/>
        <end position="23"/>
    </location>
</feature>
<accession>C9PPN3</accession>
<organism evidence="5 6">
    <name type="scientific">Pasteurella dagmatis ATCC 43325</name>
    <dbReference type="NCBI Taxonomy" id="667128"/>
    <lineage>
        <taxon>Bacteria</taxon>
        <taxon>Pseudomonadati</taxon>
        <taxon>Pseudomonadota</taxon>
        <taxon>Gammaproteobacteria</taxon>
        <taxon>Pasteurellales</taxon>
        <taxon>Pasteurellaceae</taxon>
        <taxon>Pasteurella</taxon>
    </lineage>
</organism>
<feature type="domain" description="PDZ" evidence="4">
    <location>
        <begin position="287"/>
        <end position="368"/>
    </location>
</feature>
<sequence>MNKQLVKTFWLLLLSFVTGVAMAQGEFKSFEYQGEDGQKRPYILYVPKNLEQGKKHPLVVYLHGAVSATTLRINPLESAQKSPLVKLADEGGYYVLFPYGQKGATWFEPNGIKMVLAEIDKIKQEVAVNEDKIFLSGFSDGGSGTLYFATTQSSPFAGFISLNGSLSVAATIGKSPVYLENLNHKPLYIVNTQSDMLYPVRLMQPTIEKIKEYHSEVVFRSPEGNHEMSYFPTIAAEVKAFIDNHQRQPITKISFESADDFSNKFAWLKITKLNPAETAKEWHTPYELKMVNDKASFGMILDASYTGKGMKVSSFNKKGSAAEKMGVQAGDIILKMEDTELDHRYAAFNYLSTKKAGDKTTLTVERNSQIFTLSGQFPEGYEYQVFAKQPISGKVRAEVNENRLLIETSRVSELEIDFSLLPFKADSMIELELNGKIQQVKPENMQTFTIQ</sequence>
<dbReference type="InterPro" id="IPR003140">
    <property type="entry name" value="PLipase/COase/thioEstase"/>
</dbReference>
<dbReference type="Gene3D" id="3.40.50.1820">
    <property type="entry name" value="alpha/beta hydrolase"/>
    <property type="match status" value="1"/>
</dbReference>
<dbReference type="SUPFAM" id="SSF53474">
    <property type="entry name" value="alpha/beta-Hydrolases"/>
    <property type="match status" value="1"/>
</dbReference>